<evidence type="ECO:0000313" key="8">
    <source>
        <dbReference type="Proteomes" id="UP001165586"/>
    </source>
</evidence>
<dbReference type="RefSeq" id="WP_259539250.1">
    <property type="nucleotide sequence ID" value="NZ_JANLCJ010000004.1"/>
</dbReference>
<evidence type="ECO:0000259" key="5">
    <source>
        <dbReference type="PROSITE" id="PS50125"/>
    </source>
</evidence>
<feature type="domain" description="Guanylate cyclase" evidence="5">
    <location>
        <begin position="549"/>
        <end position="676"/>
    </location>
</feature>
<proteinExistence type="predicted"/>
<dbReference type="PANTHER" id="PTHR45655">
    <property type="entry name" value="GUANYLATE CYCLASE SOLUBLE SUBUNIT BETA-2"/>
    <property type="match status" value="1"/>
</dbReference>
<keyword evidence="8" id="KW-1185">Reference proteome</keyword>
<dbReference type="EMBL" id="JANLCJ010000004">
    <property type="protein sequence ID" value="MCS5734379.1"/>
    <property type="molecule type" value="Genomic_DNA"/>
</dbReference>
<dbReference type="CDD" id="cd06225">
    <property type="entry name" value="HAMP"/>
    <property type="match status" value="1"/>
</dbReference>
<dbReference type="Pfam" id="PF00211">
    <property type="entry name" value="Guanylate_cyc"/>
    <property type="match status" value="1"/>
</dbReference>
<dbReference type="Gene3D" id="3.30.70.1230">
    <property type="entry name" value="Nucleotide cyclase"/>
    <property type="match status" value="1"/>
</dbReference>
<dbReference type="SMART" id="SM00304">
    <property type="entry name" value="HAMP"/>
    <property type="match status" value="1"/>
</dbReference>
<keyword evidence="2 4" id="KW-1133">Transmembrane helix</keyword>
<feature type="transmembrane region" description="Helical" evidence="4">
    <location>
        <begin position="437"/>
        <end position="456"/>
    </location>
</feature>
<evidence type="ECO:0000256" key="4">
    <source>
        <dbReference type="SAM" id="Phobius"/>
    </source>
</evidence>
<evidence type="ECO:0000259" key="6">
    <source>
        <dbReference type="PROSITE" id="PS50885"/>
    </source>
</evidence>
<evidence type="ECO:0000256" key="2">
    <source>
        <dbReference type="ARBA" id="ARBA00022989"/>
    </source>
</evidence>
<dbReference type="Gene3D" id="3.30.450.20">
    <property type="entry name" value="PAS domain"/>
    <property type="match status" value="1"/>
</dbReference>
<organism evidence="7 8">
    <name type="scientific">Herbiconiux daphne</name>
    <dbReference type="NCBI Taxonomy" id="2970914"/>
    <lineage>
        <taxon>Bacteria</taxon>
        <taxon>Bacillati</taxon>
        <taxon>Actinomycetota</taxon>
        <taxon>Actinomycetes</taxon>
        <taxon>Micrococcales</taxon>
        <taxon>Microbacteriaceae</taxon>
        <taxon>Herbiconiux</taxon>
    </lineage>
</organism>
<name>A0ABT2H368_9MICO</name>
<evidence type="ECO:0000256" key="1">
    <source>
        <dbReference type="ARBA" id="ARBA00022692"/>
    </source>
</evidence>
<evidence type="ECO:0000256" key="3">
    <source>
        <dbReference type="SAM" id="MobiDB-lite"/>
    </source>
</evidence>
<keyword evidence="1 4" id="KW-0812">Transmembrane</keyword>
<comment type="caution">
    <text evidence="7">The sequence shown here is derived from an EMBL/GenBank/DDBJ whole genome shotgun (WGS) entry which is preliminary data.</text>
</comment>
<dbReference type="InterPro" id="IPR003660">
    <property type="entry name" value="HAMP_dom"/>
</dbReference>
<dbReference type="SUPFAM" id="SSF158472">
    <property type="entry name" value="HAMP domain-like"/>
    <property type="match status" value="1"/>
</dbReference>
<dbReference type="PROSITE" id="PS50125">
    <property type="entry name" value="GUANYLATE_CYCLASE_2"/>
    <property type="match status" value="1"/>
</dbReference>
<gene>
    <name evidence="7" type="ORF">N1032_11585</name>
</gene>
<dbReference type="SUPFAM" id="SSF55073">
    <property type="entry name" value="Nucleotide cyclase"/>
    <property type="match status" value="1"/>
</dbReference>
<dbReference type="InterPro" id="IPR001054">
    <property type="entry name" value="A/G_cyclase"/>
</dbReference>
<dbReference type="PROSITE" id="PS50885">
    <property type="entry name" value="HAMP"/>
    <property type="match status" value="1"/>
</dbReference>
<dbReference type="Pfam" id="PF00672">
    <property type="entry name" value="HAMP"/>
    <property type="match status" value="1"/>
</dbReference>
<accession>A0ABT2H368</accession>
<feature type="transmembrane region" description="Helical" evidence="4">
    <location>
        <begin position="33"/>
        <end position="54"/>
    </location>
</feature>
<dbReference type="InterPro" id="IPR029787">
    <property type="entry name" value="Nucleotide_cyclase"/>
</dbReference>
<protein>
    <submittedName>
        <fullName evidence="7">HAMP domain-containing protein</fullName>
    </submittedName>
</protein>
<dbReference type="SMART" id="SM00044">
    <property type="entry name" value="CYCc"/>
    <property type="match status" value="1"/>
</dbReference>
<dbReference type="CDD" id="cd07302">
    <property type="entry name" value="CHD"/>
    <property type="match status" value="1"/>
</dbReference>
<evidence type="ECO:0000313" key="7">
    <source>
        <dbReference type="EMBL" id="MCS5734379.1"/>
    </source>
</evidence>
<feature type="region of interest" description="Disordered" evidence="3">
    <location>
        <begin position="1"/>
        <end position="23"/>
    </location>
</feature>
<dbReference type="Proteomes" id="UP001165586">
    <property type="component" value="Unassembled WGS sequence"/>
</dbReference>
<feature type="domain" description="HAMP" evidence="6">
    <location>
        <begin position="457"/>
        <end position="509"/>
    </location>
</feature>
<reference evidence="7" key="1">
    <citation type="submission" date="2022-08" db="EMBL/GenBank/DDBJ databases">
        <authorList>
            <person name="Deng Y."/>
            <person name="Han X.-F."/>
            <person name="Zhang Y.-Q."/>
        </authorList>
    </citation>
    <scope>NUCLEOTIDE SEQUENCE</scope>
    <source>
        <strain evidence="7">CPCC 203386</strain>
    </source>
</reference>
<sequence length="721" mass="77461">MTSASTIQHAPAVKPPRFSRRRPAGGLSIQSKLLIMLLAVSIGSTLVVGAVGYLSGTNSLREAAFDELTNVRESRSLAAAALFENVNNTLVLESKGQTAVQAAEAFTSAFDALEGGTSSTPEQRAAVNAYYDDVFVPAYEARSGEETSAGLFTPRTTAQIALQALYTAPFSDFDAAAAQDDAGDGSPWSAANAEYNPYFRDAAERFGYEDVLILDTKGNVVYSVYKGVDLGTNVLDGPYSGSSLAHAYEDALESNTLDYVGLTDFERYQPSYDMPTAWGASPLGDGDSIVGVLAVQFPLDVVNETMTSGGQWEAEGLGETGESYLVGPDHLMRSVSRELLQHPEDYAKDAIAAGTAPDTAERVVEVGGTVLLQPVNTESVDWALKGESGTVIETNYLGHEVLTAYTPVPVDGINWVVISSIDTSEAFAPVAEFARNLVLTIAGILVLVSLLSLVLAQVFARPVRELVGAVRRVSGGELGVEVPRRSRDEFGDLALAFNDMSRTLQIKQDLLDEQRAENDKLLRTVMPDAVAVRYRGGEETIAQMHDDVAVVFADIVGFDDFAAGLSPDDELRHLNNLLRGFDDAAERTGIEKVRTLREGYLASCGLVVPRVDNVRRVLEFTLEMQRVLDRFNAANGSALTLRAGVDAGAVTSGLVGRANIAYDMWGEAVSLAGRVQDVGDRPGIFVTDRVREAMADAMTFTENGTIETRTGTETVWELVRD</sequence>
<keyword evidence="4" id="KW-0472">Membrane</keyword>
<dbReference type="Gene3D" id="1.10.8.500">
    <property type="entry name" value="HAMP domain in histidine kinase"/>
    <property type="match status" value="1"/>
</dbReference>
<dbReference type="PANTHER" id="PTHR45655:SF13">
    <property type="entry name" value="SOLUBLE GUANYLATE CYCLASE GCY-32-RELATED"/>
    <property type="match status" value="1"/>
</dbReference>